<reference evidence="1" key="1">
    <citation type="submission" date="2023-07" db="EMBL/GenBank/DDBJ databases">
        <authorList>
            <consortium name="AG Swart"/>
            <person name="Singh M."/>
            <person name="Singh A."/>
            <person name="Seah K."/>
            <person name="Emmerich C."/>
        </authorList>
    </citation>
    <scope>NUCLEOTIDE SEQUENCE</scope>
    <source>
        <strain evidence="1">DP1</strain>
    </source>
</reference>
<dbReference type="Proteomes" id="UP001295684">
    <property type="component" value="Unassembled WGS sequence"/>
</dbReference>
<accession>A0AAD1XQ40</accession>
<sequence length="66" mass="7870">MTFFIPYLVSFKKYQLLDKEREDKYLYHSLYSYHLSEVGLASLAQAIGFRWFTTFYSSSALYISFS</sequence>
<comment type="caution">
    <text evidence="1">The sequence shown here is derived from an EMBL/GenBank/DDBJ whole genome shotgun (WGS) entry which is preliminary data.</text>
</comment>
<name>A0AAD1XQ40_EUPCR</name>
<keyword evidence="2" id="KW-1185">Reference proteome</keyword>
<dbReference type="EMBL" id="CAMPGE010018322">
    <property type="protein sequence ID" value="CAI2376749.1"/>
    <property type="molecule type" value="Genomic_DNA"/>
</dbReference>
<organism evidence="1 2">
    <name type="scientific">Euplotes crassus</name>
    <dbReference type="NCBI Taxonomy" id="5936"/>
    <lineage>
        <taxon>Eukaryota</taxon>
        <taxon>Sar</taxon>
        <taxon>Alveolata</taxon>
        <taxon>Ciliophora</taxon>
        <taxon>Intramacronucleata</taxon>
        <taxon>Spirotrichea</taxon>
        <taxon>Hypotrichia</taxon>
        <taxon>Euplotida</taxon>
        <taxon>Euplotidae</taxon>
        <taxon>Moneuplotes</taxon>
    </lineage>
</organism>
<evidence type="ECO:0000313" key="2">
    <source>
        <dbReference type="Proteomes" id="UP001295684"/>
    </source>
</evidence>
<proteinExistence type="predicted"/>
<evidence type="ECO:0000313" key="1">
    <source>
        <dbReference type="EMBL" id="CAI2376749.1"/>
    </source>
</evidence>
<gene>
    <name evidence="1" type="ORF">ECRASSUSDP1_LOCUS18124</name>
</gene>
<protein>
    <submittedName>
        <fullName evidence="1">Uncharacterized protein</fullName>
    </submittedName>
</protein>
<dbReference type="AlphaFoldDB" id="A0AAD1XQ40"/>